<accession>A0A1H2XSC6</accession>
<dbReference type="AlphaFoldDB" id="A0A1H2XSC6"/>
<gene>
    <name evidence="1" type="ORF">SAMN05421882_10423</name>
</gene>
<organism evidence="1 2">
    <name type="scientific">Nitrosomonas communis</name>
    <dbReference type="NCBI Taxonomy" id="44574"/>
    <lineage>
        <taxon>Bacteria</taxon>
        <taxon>Pseudomonadati</taxon>
        <taxon>Pseudomonadota</taxon>
        <taxon>Betaproteobacteria</taxon>
        <taxon>Nitrosomonadales</taxon>
        <taxon>Nitrosomonadaceae</taxon>
        <taxon>Nitrosomonas</taxon>
    </lineage>
</organism>
<reference evidence="1 2" key="1">
    <citation type="submission" date="2016-10" db="EMBL/GenBank/DDBJ databases">
        <authorList>
            <person name="de Groot N.N."/>
        </authorList>
    </citation>
    <scope>NUCLEOTIDE SEQUENCE [LARGE SCALE GENOMIC DNA]</scope>
    <source>
        <strain evidence="1 2">Nm110</strain>
    </source>
</reference>
<name>A0A1H2XSC6_9PROT</name>
<sequence length="226" mass="26127">MSLCSCANSSTSSEKDIERNLSNLFKECKYVEILNVKKLDGMPQPDGAYLVKTTFDINIEPIDENIKLWGEYSEKLSKYKFFEQELKDESEKSTQAWVQMKREFENKMQASTSMEKRDSIIEWERAEQDRIDSENQQIATRHFAKLKEAGLTTFDSSGNEIFRKQGQIFDRQCPIRNTLGKTLIFKAVPLLDSANKRVEILGNGGLTSFSYDIKMIKTENGWQLNF</sequence>
<protein>
    <submittedName>
        <fullName evidence="1">Uncharacterized protein</fullName>
    </submittedName>
</protein>
<evidence type="ECO:0000313" key="1">
    <source>
        <dbReference type="EMBL" id="SDW95394.1"/>
    </source>
</evidence>
<evidence type="ECO:0000313" key="2">
    <source>
        <dbReference type="Proteomes" id="UP000183454"/>
    </source>
</evidence>
<dbReference type="Proteomes" id="UP000183454">
    <property type="component" value="Unassembled WGS sequence"/>
</dbReference>
<proteinExistence type="predicted"/>
<dbReference type="EMBL" id="FNNH01000042">
    <property type="protein sequence ID" value="SDW95394.1"/>
    <property type="molecule type" value="Genomic_DNA"/>
</dbReference>